<evidence type="ECO:0000256" key="1">
    <source>
        <dbReference type="SAM" id="MobiDB-lite"/>
    </source>
</evidence>
<dbReference type="EMBL" id="APVH01000037">
    <property type="protein sequence ID" value="EPX79511.1"/>
    <property type="molecule type" value="Genomic_DNA"/>
</dbReference>
<gene>
    <name evidence="2" type="ORF">Salmuc_04624</name>
</gene>
<name>S9QDL1_9RHOB</name>
<dbReference type="HOGENOM" id="CLU_1255215_0_0_5"/>
<dbReference type="STRING" id="1123237.Salmuc_04624"/>
<dbReference type="Proteomes" id="UP000015347">
    <property type="component" value="Unassembled WGS sequence"/>
</dbReference>
<evidence type="ECO:0000313" key="2">
    <source>
        <dbReference type="EMBL" id="EPX79511.1"/>
    </source>
</evidence>
<dbReference type="OrthoDB" id="6091628at2"/>
<dbReference type="AlphaFoldDB" id="S9QDL1"/>
<feature type="region of interest" description="Disordered" evidence="1">
    <location>
        <begin position="200"/>
        <end position="220"/>
    </location>
</feature>
<reference evidence="3" key="1">
    <citation type="journal article" date="2014" name="Stand. Genomic Sci.">
        <title>Genome sequence of the exopolysaccharide-producing Salipiger mucosus type strain (DSM 16094(T)), a moderately halophilic member of the Roseobacter clade.</title>
        <authorList>
            <person name="Riedel T."/>
            <person name="Spring S."/>
            <person name="Fiebig A."/>
            <person name="Petersen J."/>
            <person name="Kyrpides N.C."/>
            <person name="Goker M."/>
            <person name="Klenk H.P."/>
        </authorList>
    </citation>
    <scope>NUCLEOTIDE SEQUENCE [LARGE SCALE GENOMIC DNA]</scope>
    <source>
        <strain evidence="3">DSM 16094</strain>
    </source>
</reference>
<feature type="compositionally biased region" description="Polar residues" evidence="1">
    <location>
        <begin position="210"/>
        <end position="220"/>
    </location>
</feature>
<keyword evidence="3" id="KW-1185">Reference proteome</keyword>
<feature type="region of interest" description="Disordered" evidence="1">
    <location>
        <begin position="144"/>
        <end position="177"/>
    </location>
</feature>
<protein>
    <submittedName>
        <fullName evidence="2">Uncharacterized protein</fullName>
    </submittedName>
</protein>
<proteinExistence type="predicted"/>
<organism evidence="2 3">
    <name type="scientific">Salipiger mucosus DSM 16094</name>
    <dbReference type="NCBI Taxonomy" id="1123237"/>
    <lineage>
        <taxon>Bacteria</taxon>
        <taxon>Pseudomonadati</taxon>
        <taxon>Pseudomonadota</taxon>
        <taxon>Alphaproteobacteria</taxon>
        <taxon>Rhodobacterales</taxon>
        <taxon>Roseobacteraceae</taxon>
        <taxon>Salipiger</taxon>
    </lineage>
</organism>
<comment type="caution">
    <text evidence="2">The sequence shown here is derived from an EMBL/GenBank/DDBJ whole genome shotgun (WGS) entry which is preliminary data.</text>
</comment>
<accession>S9QDL1</accession>
<evidence type="ECO:0000313" key="3">
    <source>
        <dbReference type="Proteomes" id="UP000015347"/>
    </source>
</evidence>
<sequence length="220" mass="23541">MEALFVPLSVDGLRLSAPLATTGPMARVDRLPWRGGGMVLNPDMPWFAAALEAPPFAEPTTMLPPGIHLHWALPDALTCGAGPQGFPVAADRWHVSHPGAAWLVESDHAAEAPGGGGHDQTLFPRMAEDGRPPWRAQGRRMAAGAWPGGATRPVPPASRSPRWATASHCSPLSTAPDRPPRCRRWRGCWRRSFGVIPRTRVSGPAMASPGTPSRWSGNAR</sequence>